<comment type="caution">
    <text evidence="3">The sequence shown here is derived from an EMBL/GenBank/DDBJ whole genome shotgun (WGS) entry which is preliminary data.</text>
</comment>
<dbReference type="SUPFAM" id="SSF52047">
    <property type="entry name" value="RNI-like"/>
    <property type="match status" value="1"/>
</dbReference>
<dbReference type="SUPFAM" id="SSF81383">
    <property type="entry name" value="F-box domain"/>
    <property type="match status" value="1"/>
</dbReference>
<dbReference type="InterPro" id="IPR001810">
    <property type="entry name" value="F-box_dom"/>
</dbReference>
<dbReference type="OrthoDB" id="120976at2759"/>
<evidence type="ECO:0000259" key="2">
    <source>
        <dbReference type="Pfam" id="PF12937"/>
    </source>
</evidence>
<sequence length="331" mass="37311">MLALPNECLIEIFNNLRTNYKCLFSCLLVNRHWCRIIIPILWREPLNHVNNRKLISSCLLSLNAEEQALLIPFKIILPNNSNPLFEYTSYTEFVGRFLYNGITSWLNEGYYKTKIHDYDERVSAVRSSLIAMFLRTSKLLKYLKLRGTIYYSAIKNLRECNTIISLKICFNHFNSEGIKALTEAISKFTYLTSLEIYDRLGLGINNIGTEGAKTLANALYKNTTLTSLCLSDNSIDAEGVKALAEALSRNTTLTSLFLDSNNIGDEGGKLLAKALHVNTALNCLVLHDANIGIEGGKKLAEAFHKNNTLDSLHIFIGNNISYEDIGHPLHR</sequence>
<dbReference type="Pfam" id="PF13516">
    <property type="entry name" value="LRR_6"/>
    <property type="match status" value="2"/>
</dbReference>
<dbReference type="SMART" id="SM00368">
    <property type="entry name" value="LRR_RI"/>
    <property type="match status" value="4"/>
</dbReference>
<dbReference type="PANTHER" id="PTHR24111:SF0">
    <property type="entry name" value="LEUCINE-RICH REPEAT-CONTAINING PROTEIN"/>
    <property type="match status" value="1"/>
</dbReference>
<dbReference type="Pfam" id="PF12937">
    <property type="entry name" value="F-box-like"/>
    <property type="match status" value="1"/>
</dbReference>
<accession>A0A8H4EL74</accession>
<gene>
    <name evidence="3" type="ORF">F8M41_018566</name>
</gene>
<reference evidence="3 4" key="1">
    <citation type="journal article" date="2019" name="Environ. Microbiol.">
        <title>At the nexus of three kingdoms: the genome of the mycorrhizal fungus Gigaspora margarita provides insights into plant, endobacterial and fungal interactions.</title>
        <authorList>
            <person name="Venice F."/>
            <person name="Ghignone S."/>
            <person name="Salvioli di Fossalunga A."/>
            <person name="Amselem J."/>
            <person name="Novero M."/>
            <person name="Xianan X."/>
            <person name="Sedzielewska Toro K."/>
            <person name="Morin E."/>
            <person name="Lipzen A."/>
            <person name="Grigoriev I.V."/>
            <person name="Henrissat B."/>
            <person name="Martin F.M."/>
            <person name="Bonfante P."/>
        </authorList>
    </citation>
    <scope>NUCLEOTIDE SEQUENCE [LARGE SCALE GENOMIC DNA]</scope>
    <source>
        <strain evidence="3 4">BEG34</strain>
    </source>
</reference>
<keyword evidence="1" id="KW-0677">Repeat</keyword>
<dbReference type="EMBL" id="WTPW01000454">
    <property type="protein sequence ID" value="KAF0509608.1"/>
    <property type="molecule type" value="Genomic_DNA"/>
</dbReference>
<evidence type="ECO:0000256" key="1">
    <source>
        <dbReference type="ARBA" id="ARBA00022737"/>
    </source>
</evidence>
<dbReference type="Gene3D" id="3.80.10.10">
    <property type="entry name" value="Ribonuclease Inhibitor"/>
    <property type="match status" value="2"/>
</dbReference>
<dbReference type="AlphaFoldDB" id="A0A8H4EL74"/>
<name>A0A8H4EL74_GIGMA</name>
<keyword evidence="4" id="KW-1185">Reference proteome</keyword>
<dbReference type="InterPro" id="IPR036047">
    <property type="entry name" value="F-box-like_dom_sf"/>
</dbReference>
<protein>
    <submittedName>
        <fullName evidence="3">RNI-like protein</fullName>
    </submittedName>
</protein>
<evidence type="ECO:0000313" key="3">
    <source>
        <dbReference type="EMBL" id="KAF0509608.1"/>
    </source>
</evidence>
<dbReference type="Proteomes" id="UP000439903">
    <property type="component" value="Unassembled WGS sequence"/>
</dbReference>
<evidence type="ECO:0000313" key="4">
    <source>
        <dbReference type="Proteomes" id="UP000439903"/>
    </source>
</evidence>
<feature type="domain" description="F-box" evidence="2">
    <location>
        <begin position="2"/>
        <end position="45"/>
    </location>
</feature>
<dbReference type="InterPro" id="IPR032675">
    <property type="entry name" value="LRR_dom_sf"/>
</dbReference>
<proteinExistence type="predicted"/>
<dbReference type="PANTHER" id="PTHR24111">
    <property type="entry name" value="LEUCINE-RICH REPEAT-CONTAINING PROTEIN 34"/>
    <property type="match status" value="1"/>
</dbReference>
<dbReference type="InterPro" id="IPR052201">
    <property type="entry name" value="LRR-containing_regulator"/>
</dbReference>
<organism evidence="3 4">
    <name type="scientific">Gigaspora margarita</name>
    <dbReference type="NCBI Taxonomy" id="4874"/>
    <lineage>
        <taxon>Eukaryota</taxon>
        <taxon>Fungi</taxon>
        <taxon>Fungi incertae sedis</taxon>
        <taxon>Mucoromycota</taxon>
        <taxon>Glomeromycotina</taxon>
        <taxon>Glomeromycetes</taxon>
        <taxon>Diversisporales</taxon>
        <taxon>Gigasporaceae</taxon>
        <taxon>Gigaspora</taxon>
    </lineage>
</organism>
<dbReference type="InterPro" id="IPR001611">
    <property type="entry name" value="Leu-rich_rpt"/>
</dbReference>